<keyword evidence="2" id="KW-1185">Reference proteome</keyword>
<accession>A0A7Y6A0P7</accession>
<dbReference type="EMBL" id="JABMCI010000063">
    <property type="protein sequence ID" value="NUU17636.1"/>
    <property type="molecule type" value="Genomic_DNA"/>
</dbReference>
<comment type="caution">
    <text evidence="1">The sequence shown here is derived from an EMBL/GenBank/DDBJ whole genome shotgun (WGS) entry which is preliminary data.</text>
</comment>
<gene>
    <name evidence="1" type="ORF">HP550_10300</name>
</gene>
<evidence type="ECO:0000313" key="2">
    <source>
        <dbReference type="Proteomes" id="UP000565724"/>
    </source>
</evidence>
<name>A0A7Y6A0P7_9CELL</name>
<evidence type="ECO:0000313" key="1">
    <source>
        <dbReference type="EMBL" id="NUU17636.1"/>
    </source>
</evidence>
<proteinExistence type="predicted"/>
<protein>
    <submittedName>
        <fullName evidence="1">Uncharacterized protein</fullName>
    </submittedName>
</protein>
<organism evidence="1 2">
    <name type="scientific">Cellulomonas humilata</name>
    <dbReference type="NCBI Taxonomy" id="144055"/>
    <lineage>
        <taxon>Bacteria</taxon>
        <taxon>Bacillati</taxon>
        <taxon>Actinomycetota</taxon>
        <taxon>Actinomycetes</taxon>
        <taxon>Micrococcales</taxon>
        <taxon>Cellulomonadaceae</taxon>
        <taxon>Cellulomonas</taxon>
    </lineage>
</organism>
<reference evidence="1 2" key="1">
    <citation type="submission" date="2020-05" db="EMBL/GenBank/DDBJ databases">
        <title>Genome Sequencing of Type Strains.</title>
        <authorList>
            <person name="Lemaire J.F."/>
            <person name="Inderbitzin P."/>
            <person name="Gregorio O.A."/>
            <person name="Collins S.B."/>
            <person name="Wespe N."/>
            <person name="Knight-Connoni V."/>
        </authorList>
    </citation>
    <scope>NUCLEOTIDE SEQUENCE [LARGE SCALE GENOMIC DNA]</scope>
    <source>
        <strain evidence="1 2">ATCC 25174</strain>
    </source>
</reference>
<sequence>MFDGHIAGFGTTEGTRVVVGRWLRSPLGSFVDVMVERADGTRLLLAPRDDVAALVAATYEFDAVHVVPVDLRADEGRRRWRLRAGPLTADLTVGARTGVGHLLALVPRHQALAPLVATAVDPVARVVLDGVRTRGTAGRGRREWYLATDQHAVTSVRALWGSQDLGAVRPVRPPVRFGFSSVPPTPTVTRVLSTIEMTAGPSRHGH</sequence>
<dbReference type="Proteomes" id="UP000565724">
    <property type="component" value="Unassembled WGS sequence"/>
</dbReference>
<dbReference type="AlphaFoldDB" id="A0A7Y6A0P7"/>